<proteinExistence type="predicted"/>
<feature type="domain" description="Peptidase M1 membrane alanine aminopeptidase" evidence="2">
    <location>
        <begin position="301"/>
        <end position="491"/>
    </location>
</feature>
<dbReference type="GO" id="GO:0005737">
    <property type="term" value="C:cytoplasm"/>
    <property type="evidence" value="ECO:0007669"/>
    <property type="project" value="TreeGrafter"/>
</dbReference>
<dbReference type="InterPro" id="IPR027268">
    <property type="entry name" value="Peptidase_M4/M1_CTD_sf"/>
</dbReference>
<dbReference type="GO" id="GO:0070006">
    <property type="term" value="F:metalloaminopeptidase activity"/>
    <property type="evidence" value="ECO:0007669"/>
    <property type="project" value="TreeGrafter"/>
</dbReference>
<evidence type="ECO:0000256" key="1">
    <source>
        <dbReference type="SAM" id="SignalP"/>
    </source>
</evidence>
<evidence type="ECO:0000313" key="4">
    <source>
        <dbReference type="Proteomes" id="UP000530514"/>
    </source>
</evidence>
<keyword evidence="4" id="KW-1185">Reference proteome</keyword>
<dbReference type="GO" id="GO:0042277">
    <property type="term" value="F:peptide binding"/>
    <property type="evidence" value="ECO:0007669"/>
    <property type="project" value="TreeGrafter"/>
</dbReference>
<dbReference type="OrthoDB" id="9814383at2"/>
<dbReference type="PANTHER" id="PTHR11533:SF174">
    <property type="entry name" value="PUROMYCIN-SENSITIVE AMINOPEPTIDASE-RELATED"/>
    <property type="match status" value="1"/>
</dbReference>
<dbReference type="SUPFAM" id="SSF55486">
    <property type="entry name" value="Metalloproteases ('zincins'), catalytic domain"/>
    <property type="match status" value="1"/>
</dbReference>
<gene>
    <name evidence="3" type="ORF">H1164_09715</name>
</gene>
<sequence length="503" mass="56623">MSWKKSIRRSVQWASVLTILLGTAVSPTFAHAESVVPNRVPGAYQTPNQPLSQSLLQAKDPATTKKPEKKGVLGPIHPRYEMNVNYDSKAHQINGTMKVQFTNNLKQDLTELYFNLWGNAAVFKENGGGIDVQNVKVNGKKARYEVRDTSLHLQGFSLKANKKASVEMDFTVSVPEGQDRFGWSGTTVSLGNWFPILVVYDDEGWNVDPYFPYGESFYSLTGDFDVTVTTDKSQVIAATGTEKGRPKIVGNQAVHHYVAKNVRDFAMEMDPTYHVKSGMAGNTKVNVYFTDKQAKFADAMLESGIDSLKLYSEKFGKYPWPELDVVSMEGWFGGMEYPQLVMISITDNSTVDRVKSVVAHENGHQWFYGIIGDNEYDEPWLDESFATFSAALYDGTLDSLTAEPLEDPSYHLSSKVSDFTARGDEGVDAYYYMIYSYGARTLNDLRKELGDEQFYRSMQAYFKEKKFGVTTTADFIRIMEQTSGRDLSGFFADHRVYLSDQEN</sequence>
<dbReference type="AlphaFoldDB" id="A0A7W1XAS0"/>
<evidence type="ECO:0000313" key="3">
    <source>
        <dbReference type="EMBL" id="MBA4543176.1"/>
    </source>
</evidence>
<dbReference type="EMBL" id="JACEIP010000012">
    <property type="protein sequence ID" value="MBA4543176.1"/>
    <property type="molecule type" value="Genomic_DNA"/>
</dbReference>
<dbReference type="Gene3D" id="1.10.390.10">
    <property type="entry name" value="Neutral Protease Domain 2"/>
    <property type="match status" value="1"/>
</dbReference>
<dbReference type="RefSeq" id="WP_033101397.1">
    <property type="nucleotide sequence ID" value="NZ_JACEIP010000012.1"/>
</dbReference>
<feature type="signal peptide" evidence="1">
    <location>
        <begin position="1"/>
        <end position="32"/>
    </location>
</feature>
<name>A0A7W1XAS0_9BACL</name>
<reference evidence="3 4" key="1">
    <citation type="submission" date="2020-07" db="EMBL/GenBank/DDBJ databases">
        <authorList>
            <person name="Feng H."/>
        </authorList>
    </citation>
    <scope>NUCLEOTIDE SEQUENCE [LARGE SCALE GENOMIC DNA]</scope>
    <source>
        <strain evidence="4">s-11</strain>
    </source>
</reference>
<evidence type="ECO:0000259" key="2">
    <source>
        <dbReference type="Pfam" id="PF01433"/>
    </source>
</evidence>
<dbReference type="GO" id="GO:0043171">
    <property type="term" value="P:peptide catabolic process"/>
    <property type="evidence" value="ECO:0007669"/>
    <property type="project" value="TreeGrafter"/>
</dbReference>
<dbReference type="Pfam" id="PF01433">
    <property type="entry name" value="Peptidase_M1"/>
    <property type="match status" value="1"/>
</dbReference>
<feature type="chain" id="PRO_5031529588" evidence="1">
    <location>
        <begin position="33"/>
        <end position="503"/>
    </location>
</feature>
<dbReference type="GO" id="GO:0016020">
    <property type="term" value="C:membrane"/>
    <property type="evidence" value="ECO:0007669"/>
    <property type="project" value="TreeGrafter"/>
</dbReference>
<dbReference type="GO" id="GO:0005615">
    <property type="term" value="C:extracellular space"/>
    <property type="evidence" value="ECO:0007669"/>
    <property type="project" value="TreeGrafter"/>
</dbReference>
<organism evidence="3 4">
    <name type="scientific">Thermoactinomyces daqus</name>
    <dbReference type="NCBI Taxonomy" id="1329516"/>
    <lineage>
        <taxon>Bacteria</taxon>
        <taxon>Bacillati</taxon>
        <taxon>Bacillota</taxon>
        <taxon>Bacilli</taxon>
        <taxon>Bacillales</taxon>
        <taxon>Thermoactinomycetaceae</taxon>
        <taxon>Thermoactinomyces</taxon>
    </lineage>
</organism>
<dbReference type="InterPro" id="IPR050344">
    <property type="entry name" value="Peptidase_M1_aminopeptidases"/>
</dbReference>
<keyword evidence="1" id="KW-0732">Signal</keyword>
<protein>
    <submittedName>
        <fullName evidence="3">M1 family metallopeptidase</fullName>
    </submittedName>
</protein>
<comment type="caution">
    <text evidence="3">The sequence shown here is derived from an EMBL/GenBank/DDBJ whole genome shotgun (WGS) entry which is preliminary data.</text>
</comment>
<accession>A0A7W1XAS0</accession>
<dbReference type="CDD" id="cd09604">
    <property type="entry name" value="M1_APN_like"/>
    <property type="match status" value="1"/>
</dbReference>
<dbReference type="PANTHER" id="PTHR11533">
    <property type="entry name" value="PROTEASE M1 ZINC METALLOPROTEASE"/>
    <property type="match status" value="1"/>
</dbReference>
<dbReference type="Proteomes" id="UP000530514">
    <property type="component" value="Unassembled WGS sequence"/>
</dbReference>
<dbReference type="GO" id="GO:0008270">
    <property type="term" value="F:zinc ion binding"/>
    <property type="evidence" value="ECO:0007669"/>
    <property type="project" value="InterPro"/>
</dbReference>
<dbReference type="InterPro" id="IPR014782">
    <property type="entry name" value="Peptidase_M1_dom"/>
</dbReference>